<evidence type="ECO:0000256" key="1">
    <source>
        <dbReference type="SAM" id="MobiDB-lite"/>
    </source>
</evidence>
<accession>A0ABT1QIN2</accession>
<evidence type="ECO:0000313" key="2">
    <source>
        <dbReference type="EMBL" id="MCQ4122111.1"/>
    </source>
</evidence>
<feature type="region of interest" description="Disordered" evidence="1">
    <location>
        <begin position="1"/>
        <end position="70"/>
    </location>
</feature>
<evidence type="ECO:0000313" key="3">
    <source>
        <dbReference type="Proteomes" id="UP001524501"/>
    </source>
</evidence>
<comment type="caution">
    <text evidence="2">The sequence shown here is derived from an EMBL/GenBank/DDBJ whole genome shotgun (WGS) entry which is preliminary data.</text>
</comment>
<dbReference type="RefSeq" id="WP_255973350.1">
    <property type="nucleotide sequence ID" value="NZ_JANFQF010000025.1"/>
</dbReference>
<name>A0ABT1QIN2_9NOCA</name>
<dbReference type="EMBL" id="JANFQF010000025">
    <property type="protein sequence ID" value="MCQ4122111.1"/>
    <property type="molecule type" value="Genomic_DNA"/>
</dbReference>
<organism evidence="2 3">
    <name type="scientific">Rhodococcus tibetensis</name>
    <dbReference type="NCBI Taxonomy" id="2965064"/>
    <lineage>
        <taxon>Bacteria</taxon>
        <taxon>Bacillati</taxon>
        <taxon>Actinomycetota</taxon>
        <taxon>Actinomycetes</taxon>
        <taxon>Mycobacteriales</taxon>
        <taxon>Nocardiaceae</taxon>
        <taxon>Rhodococcus</taxon>
    </lineage>
</organism>
<keyword evidence="3" id="KW-1185">Reference proteome</keyword>
<protein>
    <submittedName>
        <fullName evidence="2">Uncharacterized protein</fullName>
    </submittedName>
</protein>
<reference evidence="2 3" key="1">
    <citation type="submission" date="2022-07" db="EMBL/GenBank/DDBJ databases">
        <title>Degradation activity of malathion, p-nitrophenol and potential low-temperature adaptation strategy of Rhodococcus sp. FXJ9.536.</title>
        <authorList>
            <person name="Huang J."/>
            <person name="Huang Y."/>
        </authorList>
    </citation>
    <scope>NUCLEOTIDE SEQUENCE [LARGE SCALE GENOMIC DNA]</scope>
    <source>
        <strain evidence="2 3">FXJ9.536</strain>
    </source>
</reference>
<dbReference type="Proteomes" id="UP001524501">
    <property type="component" value="Unassembled WGS sequence"/>
</dbReference>
<gene>
    <name evidence="2" type="ORF">NOF53_23605</name>
</gene>
<proteinExistence type="predicted"/>
<sequence>MRVPLQLVEDQLISRPATESPARLSNRHAGVRTSANGPPDGTSAQRTQVAKKQADQLAAPRTETTANEKR</sequence>